<feature type="compositionally biased region" description="Low complexity" evidence="1">
    <location>
        <begin position="613"/>
        <end position="624"/>
    </location>
</feature>
<protein>
    <submittedName>
        <fullName evidence="2">Uncharacterized protein</fullName>
    </submittedName>
</protein>
<evidence type="ECO:0000313" key="3">
    <source>
        <dbReference type="Proteomes" id="UP000807469"/>
    </source>
</evidence>
<keyword evidence="3" id="KW-1185">Reference proteome</keyword>
<dbReference type="Proteomes" id="UP000807469">
    <property type="component" value="Unassembled WGS sequence"/>
</dbReference>
<evidence type="ECO:0000313" key="2">
    <source>
        <dbReference type="EMBL" id="KAF9475270.1"/>
    </source>
</evidence>
<feature type="compositionally biased region" description="Low complexity" evidence="1">
    <location>
        <begin position="643"/>
        <end position="668"/>
    </location>
</feature>
<dbReference type="AlphaFoldDB" id="A0A9P6CW14"/>
<gene>
    <name evidence="2" type="ORF">BDN70DRAFT_865145</name>
</gene>
<sequence>MSENLSEVFSTLPVEAQQTLVEKHLLDLLRLIPKESSAQILTTATSLKRKFDEAPKLDLRAKRNEIAMLLDELMRDAKSSFIKERSNREELLSEIVDTLVGWLNPIWSTVYEHRIRFLHAHNCLVFVTDALAQLADNSSIGGCKCSIMNLPIQFSLTDKTGKILKRFSVMGPQNLHRVLLWIWRDLLVSVLAYGTEREKSKMQDFLEDIELALGIRSLGKLVHGGKSGKFLQLISWDEDTGEDSESDYEEEEFGDITDTFGDYSCDDDVDDDDEDEDEESMRCPCSFHAPYWPENVNRERITLRRHLETRLFNVFELTPSLEIYNVLMSFTQSTYQTETRVQEILSRTAGDTPMNLVAALDIHILNGDSVKVAALLESYSYLLRPRDAPTLQCAVTVLYENPKYRARSLSILEKELTECMLAIYGLVRSCFTHIEAEVNKKDMLEILKLHNGSPGRKERVADWTEHVITPSSGALHPMAFAAMMMGLPMMPGTDDGDDADILSYVDLDQDDPELDDLRDSYRPNLKGIFAGWTDIGQTLKGGAGILVKVYLKAVELMPWLRGSDVVSEMTSRLRERPNKNHVFDALSNLSTFAKAQRKKINLTHAELKRRNAAKAGANASTSRASGSPLSPPANPLQSASTQSLLGSPSYSPSHSASNLSSNQPTSSAPSPPSVPHAPPPAPPQPPQPMLAYTYVPLVFGGPPGNPTFMPAHPHHPAPSVDDVD</sequence>
<accession>A0A9P6CW14</accession>
<organism evidence="2 3">
    <name type="scientific">Pholiota conissans</name>
    <dbReference type="NCBI Taxonomy" id="109636"/>
    <lineage>
        <taxon>Eukaryota</taxon>
        <taxon>Fungi</taxon>
        <taxon>Dikarya</taxon>
        <taxon>Basidiomycota</taxon>
        <taxon>Agaricomycotina</taxon>
        <taxon>Agaricomycetes</taxon>
        <taxon>Agaricomycetidae</taxon>
        <taxon>Agaricales</taxon>
        <taxon>Agaricineae</taxon>
        <taxon>Strophariaceae</taxon>
        <taxon>Pholiota</taxon>
    </lineage>
</organism>
<reference evidence="2" key="1">
    <citation type="submission" date="2020-11" db="EMBL/GenBank/DDBJ databases">
        <authorList>
            <consortium name="DOE Joint Genome Institute"/>
            <person name="Ahrendt S."/>
            <person name="Riley R."/>
            <person name="Andreopoulos W."/>
            <person name="Labutti K."/>
            <person name="Pangilinan J."/>
            <person name="Ruiz-Duenas F.J."/>
            <person name="Barrasa J.M."/>
            <person name="Sanchez-Garcia M."/>
            <person name="Camarero S."/>
            <person name="Miyauchi S."/>
            <person name="Serrano A."/>
            <person name="Linde D."/>
            <person name="Babiker R."/>
            <person name="Drula E."/>
            <person name="Ayuso-Fernandez I."/>
            <person name="Pacheco R."/>
            <person name="Padilla G."/>
            <person name="Ferreira P."/>
            <person name="Barriuso J."/>
            <person name="Kellner H."/>
            <person name="Castanera R."/>
            <person name="Alfaro M."/>
            <person name="Ramirez L."/>
            <person name="Pisabarro A.G."/>
            <person name="Kuo A."/>
            <person name="Tritt A."/>
            <person name="Lipzen A."/>
            <person name="He G."/>
            <person name="Yan M."/>
            <person name="Ng V."/>
            <person name="Cullen D."/>
            <person name="Martin F."/>
            <person name="Rosso M.-N."/>
            <person name="Henrissat B."/>
            <person name="Hibbett D."/>
            <person name="Martinez A.T."/>
            <person name="Grigoriev I.V."/>
        </authorList>
    </citation>
    <scope>NUCLEOTIDE SEQUENCE</scope>
    <source>
        <strain evidence="2">CIRM-BRFM 674</strain>
    </source>
</reference>
<proteinExistence type="predicted"/>
<feature type="compositionally biased region" description="Pro residues" evidence="1">
    <location>
        <begin position="669"/>
        <end position="688"/>
    </location>
</feature>
<dbReference type="EMBL" id="MU155339">
    <property type="protein sequence ID" value="KAF9475270.1"/>
    <property type="molecule type" value="Genomic_DNA"/>
</dbReference>
<dbReference type="OrthoDB" id="2742205at2759"/>
<feature type="region of interest" description="Disordered" evidence="1">
    <location>
        <begin position="610"/>
        <end position="724"/>
    </location>
</feature>
<name>A0A9P6CW14_9AGAR</name>
<comment type="caution">
    <text evidence="2">The sequence shown here is derived from an EMBL/GenBank/DDBJ whole genome shotgun (WGS) entry which is preliminary data.</text>
</comment>
<evidence type="ECO:0000256" key="1">
    <source>
        <dbReference type="SAM" id="MobiDB-lite"/>
    </source>
</evidence>